<keyword evidence="4" id="KW-0808">Transferase</keyword>
<dbReference type="Pfam" id="PF07730">
    <property type="entry name" value="HisKA_3"/>
    <property type="match status" value="1"/>
</dbReference>
<comment type="catalytic activity">
    <reaction evidence="1">
        <text>ATP + protein L-histidine = ADP + protein N-phospho-L-histidine.</text>
        <dbReference type="EC" id="2.7.13.3"/>
    </reaction>
</comment>
<dbReference type="Gene3D" id="3.30.450.20">
    <property type="entry name" value="PAS domain"/>
    <property type="match status" value="1"/>
</dbReference>
<dbReference type="InterPro" id="IPR013655">
    <property type="entry name" value="PAS_fold_3"/>
</dbReference>
<dbReference type="PANTHER" id="PTHR24421">
    <property type="entry name" value="NITRATE/NITRITE SENSOR PROTEIN NARX-RELATED"/>
    <property type="match status" value="1"/>
</dbReference>
<dbReference type="GO" id="GO:0046983">
    <property type="term" value="F:protein dimerization activity"/>
    <property type="evidence" value="ECO:0007669"/>
    <property type="project" value="InterPro"/>
</dbReference>
<dbReference type="GO" id="GO:0000155">
    <property type="term" value="F:phosphorelay sensor kinase activity"/>
    <property type="evidence" value="ECO:0007669"/>
    <property type="project" value="InterPro"/>
</dbReference>
<dbReference type="KEGG" id="vbh:CMV30_03195"/>
<reference evidence="11 12" key="1">
    <citation type="submission" date="2017-09" db="EMBL/GenBank/DDBJ databases">
        <title>Complete genome sequence of Verrucomicrobial strain HZ-65, isolated from freshwater.</title>
        <authorList>
            <person name="Choi A."/>
        </authorList>
    </citation>
    <scope>NUCLEOTIDE SEQUENCE [LARGE SCALE GENOMIC DNA]</scope>
    <source>
        <strain evidence="11 12">HZ-65</strain>
    </source>
</reference>
<dbReference type="GO" id="GO:0016020">
    <property type="term" value="C:membrane"/>
    <property type="evidence" value="ECO:0007669"/>
    <property type="project" value="InterPro"/>
</dbReference>
<keyword evidence="5" id="KW-0547">Nucleotide-binding</keyword>
<feature type="domain" description="Histidine kinase" evidence="10">
    <location>
        <begin position="180"/>
        <end position="375"/>
    </location>
</feature>
<dbReference type="PROSITE" id="PS50109">
    <property type="entry name" value="HIS_KIN"/>
    <property type="match status" value="1"/>
</dbReference>
<dbReference type="Gene3D" id="3.30.565.10">
    <property type="entry name" value="Histidine kinase-like ATPase, C-terminal domain"/>
    <property type="match status" value="1"/>
</dbReference>
<dbReference type="RefSeq" id="WP_096054678.1">
    <property type="nucleotide sequence ID" value="NZ_CP023344.1"/>
</dbReference>
<dbReference type="InterPro" id="IPR050482">
    <property type="entry name" value="Sensor_HK_TwoCompSys"/>
</dbReference>
<keyword evidence="7" id="KW-0067">ATP-binding</keyword>
<dbReference type="Pfam" id="PF02518">
    <property type="entry name" value="HATPase_c"/>
    <property type="match status" value="1"/>
</dbReference>
<organism evidence="11 12">
    <name type="scientific">Nibricoccus aquaticus</name>
    <dbReference type="NCBI Taxonomy" id="2576891"/>
    <lineage>
        <taxon>Bacteria</taxon>
        <taxon>Pseudomonadati</taxon>
        <taxon>Verrucomicrobiota</taxon>
        <taxon>Opitutia</taxon>
        <taxon>Opitutales</taxon>
        <taxon>Opitutaceae</taxon>
        <taxon>Nibricoccus</taxon>
    </lineage>
</organism>
<dbReference type="Pfam" id="PF08447">
    <property type="entry name" value="PAS_3"/>
    <property type="match status" value="1"/>
</dbReference>
<evidence type="ECO:0000313" key="11">
    <source>
        <dbReference type="EMBL" id="ATC63046.1"/>
    </source>
</evidence>
<dbReference type="SUPFAM" id="SSF55785">
    <property type="entry name" value="PYP-like sensor domain (PAS domain)"/>
    <property type="match status" value="1"/>
</dbReference>
<dbReference type="PANTHER" id="PTHR24421:SF10">
    <property type="entry name" value="NITRATE_NITRITE SENSOR PROTEIN NARQ"/>
    <property type="match status" value="1"/>
</dbReference>
<dbReference type="CDD" id="cd16917">
    <property type="entry name" value="HATPase_UhpB-NarQ-NarX-like"/>
    <property type="match status" value="1"/>
</dbReference>
<keyword evidence="12" id="KW-1185">Reference proteome</keyword>
<sequence length="375" mass="41080">MKSLTPKKASAGSTSVARKKESATTKPSGKPQPVPATLKSDITSSKAPAWAAHGIFSEARIMAWEGKASPISATTIFPTDAAVFKSLPTASPANWHRCIHPLDRARAQLHFSKLDAKNLPASIDYRLIDKYGSILWVRHSIHEIQGRGKNAVTRGFVTDIQKEKSYQLESLSVSEREQNRIGQDLHDDLCQVLAGVSCLMRVAESRIAAKAPEEAGNFKELNQQIIDAMHRTRALTHGLFPGKIQIADIRGALLELSAQVKVRFTVEIQTQFKGRFPKHSSAQIIQIYRISQEAMSNAIKHGRATRIDVSLESFPDRMELNIRDNGSGLAKSDTSTAGVGLHIMHYRAGILGGELSIANATPQGVTACLRYPFQN</sequence>
<dbReference type="InterPro" id="IPR036890">
    <property type="entry name" value="HATPase_C_sf"/>
</dbReference>
<dbReference type="GO" id="GO:0005524">
    <property type="term" value="F:ATP binding"/>
    <property type="evidence" value="ECO:0007669"/>
    <property type="project" value="UniProtKB-KW"/>
</dbReference>
<evidence type="ECO:0000256" key="4">
    <source>
        <dbReference type="ARBA" id="ARBA00022679"/>
    </source>
</evidence>
<protein>
    <recommendedName>
        <fullName evidence="2">histidine kinase</fullName>
        <ecNumber evidence="2">2.7.13.3</ecNumber>
    </recommendedName>
</protein>
<evidence type="ECO:0000256" key="7">
    <source>
        <dbReference type="ARBA" id="ARBA00022840"/>
    </source>
</evidence>
<evidence type="ECO:0000256" key="1">
    <source>
        <dbReference type="ARBA" id="ARBA00000085"/>
    </source>
</evidence>
<gene>
    <name evidence="11" type="ORF">CMV30_03195</name>
</gene>
<dbReference type="InterPro" id="IPR005467">
    <property type="entry name" value="His_kinase_dom"/>
</dbReference>
<evidence type="ECO:0000259" key="10">
    <source>
        <dbReference type="PROSITE" id="PS50109"/>
    </source>
</evidence>
<dbReference type="Gene3D" id="1.20.5.1930">
    <property type="match status" value="1"/>
</dbReference>
<name>A0A290Q9Y4_9BACT</name>
<dbReference type="SMART" id="SM00387">
    <property type="entry name" value="HATPase_c"/>
    <property type="match status" value="1"/>
</dbReference>
<feature type="region of interest" description="Disordered" evidence="9">
    <location>
        <begin position="1"/>
        <end position="40"/>
    </location>
</feature>
<evidence type="ECO:0000313" key="12">
    <source>
        <dbReference type="Proteomes" id="UP000217265"/>
    </source>
</evidence>
<keyword evidence="3" id="KW-0597">Phosphoprotein</keyword>
<evidence type="ECO:0000256" key="9">
    <source>
        <dbReference type="SAM" id="MobiDB-lite"/>
    </source>
</evidence>
<keyword evidence="8" id="KW-0902">Two-component regulatory system</keyword>
<dbReference type="EC" id="2.7.13.3" evidence="2"/>
<dbReference type="SUPFAM" id="SSF55874">
    <property type="entry name" value="ATPase domain of HSP90 chaperone/DNA topoisomerase II/histidine kinase"/>
    <property type="match status" value="1"/>
</dbReference>
<dbReference type="AlphaFoldDB" id="A0A290Q9Y4"/>
<dbReference type="InterPro" id="IPR003594">
    <property type="entry name" value="HATPase_dom"/>
</dbReference>
<evidence type="ECO:0000256" key="8">
    <source>
        <dbReference type="ARBA" id="ARBA00023012"/>
    </source>
</evidence>
<dbReference type="OrthoDB" id="179764at2"/>
<dbReference type="EMBL" id="CP023344">
    <property type="protein sequence ID" value="ATC63046.1"/>
    <property type="molecule type" value="Genomic_DNA"/>
</dbReference>
<dbReference type="Proteomes" id="UP000217265">
    <property type="component" value="Chromosome"/>
</dbReference>
<dbReference type="InterPro" id="IPR035965">
    <property type="entry name" value="PAS-like_dom_sf"/>
</dbReference>
<evidence type="ECO:0000256" key="2">
    <source>
        <dbReference type="ARBA" id="ARBA00012438"/>
    </source>
</evidence>
<evidence type="ECO:0000256" key="6">
    <source>
        <dbReference type="ARBA" id="ARBA00022777"/>
    </source>
</evidence>
<evidence type="ECO:0000256" key="5">
    <source>
        <dbReference type="ARBA" id="ARBA00022741"/>
    </source>
</evidence>
<evidence type="ECO:0000256" key="3">
    <source>
        <dbReference type="ARBA" id="ARBA00022553"/>
    </source>
</evidence>
<keyword evidence="6" id="KW-0418">Kinase</keyword>
<dbReference type="InterPro" id="IPR011712">
    <property type="entry name" value="Sig_transdc_His_kin_sub3_dim/P"/>
</dbReference>
<proteinExistence type="predicted"/>
<accession>A0A290Q9Y4</accession>